<reference evidence="3" key="1">
    <citation type="journal article" date="2017" name="Nat. Ecol. Evol.">
        <title>Genome expansion and lineage-specific genetic innovations in the forest pathogenic fungi Armillaria.</title>
        <authorList>
            <person name="Sipos G."/>
            <person name="Prasanna A.N."/>
            <person name="Walter M.C."/>
            <person name="O'Connor E."/>
            <person name="Balint B."/>
            <person name="Krizsan K."/>
            <person name="Kiss B."/>
            <person name="Hess J."/>
            <person name="Varga T."/>
            <person name="Slot J."/>
            <person name="Riley R."/>
            <person name="Boka B."/>
            <person name="Rigling D."/>
            <person name="Barry K."/>
            <person name="Lee J."/>
            <person name="Mihaltcheva S."/>
            <person name="LaButti K."/>
            <person name="Lipzen A."/>
            <person name="Waldron R."/>
            <person name="Moloney N.M."/>
            <person name="Sperisen C."/>
            <person name="Kredics L."/>
            <person name="Vagvoelgyi C."/>
            <person name="Patrignani A."/>
            <person name="Fitzpatrick D."/>
            <person name="Nagy I."/>
            <person name="Doyle S."/>
            <person name="Anderson J.B."/>
            <person name="Grigoriev I.V."/>
            <person name="Gueldener U."/>
            <person name="Muensterkoetter M."/>
            <person name="Nagy L.G."/>
        </authorList>
    </citation>
    <scope>NUCLEOTIDE SEQUENCE [LARGE SCALE GENOMIC DNA]</scope>
    <source>
        <strain evidence="3">28-4</strain>
    </source>
</reference>
<evidence type="ECO:0000313" key="2">
    <source>
        <dbReference type="EMBL" id="PBK62683.1"/>
    </source>
</evidence>
<dbReference type="AlphaFoldDB" id="A0A2H3BFS0"/>
<dbReference type="Proteomes" id="UP000218334">
    <property type="component" value="Unassembled WGS sequence"/>
</dbReference>
<organism evidence="2 3">
    <name type="scientific">Armillaria solidipes</name>
    <dbReference type="NCBI Taxonomy" id="1076256"/>
    <lineage>
        <taxon>Eukaryota</taxon>
        <taxon>Fungi</taxon>
        <taxon>Dikarya</taxon>
        <taxon>Basidiomycota</taxon>
        <taxon>Agaricomycotina</taxon>
        <taxon>Agaricomycetes</taxon>
        <taxon>Agaricomycetidae</taxon>
        <taxon>Agaricales</taxon>
        <taxon>Marasmiineae</taxon>
        <taxon>Physalacriaceae</taxon>
        <taxon>Armillaria</taxon>
    </lineage>
</organism>
<accession>A0A2H3BFS0</accession>
<dbReference type="EMBL" id="KZ293464">
    <property type="protein sequence ID" value="PBK62683.1"/>
    <property type="molecule type" value="Genomic_DNA"/>
</dbReference>
<keyword evidence="3" id="KW-1185">Reference proteome</keyword>
<gene>
    <name evidence="2" type="ORF">ARMSODRAFT_601276</name>
</gene>
<feature type="compositionally biased region" description="Polar residues" evidence="1">
    <location>
        <begin position="8"/>
        <end position="19"/>
    </location>
</feature>
<evidence type="ECO:0000313" key="3">
    <source>
        <dbReference type="Proteomes" id="UP000218334"/>
    </source>
</evidence>
<name>A0A2H3BFS0_9AGAR</name>
<evidence type="ECO:0000256" key="1">
    <source>
        <dbReference type="SAM" id="MobiDB-lite"/>
    </source>
</evidence>
<feature type="region of interest" description="Disordered" evidence="1">
    <location>
        <begin position="1"/>
        <end position="23"/>
    </location>
</feature>
<protein>
    <submittedName>
        <fullName evidence="2">Uncharacterized protein</fullName>
    </submittedName>
</protein>
<sequence length="171" mass="19210">MPPATRSPWRTSGTVQELATSKEPDRRTSSSYFFVCRGLARHSSYTPTVSPLFPSLVNYDVCAWGTNMNGGPLLGTLVTTLASIGCTTYCGASRRRYRWPIITIVDPDAPCDSVFMNMLLYCLSRTATRWWVLSTFVTTEFYHLDPCMEFAVSIILYVVNAGFCFRARSQL</sequence>
<proteinExistence type="predicted"/>